<keyword evidence="1" id="KW-0732">Signal</keyword>
<dbReference type="PANTHER" id="PTHR30251:SF4">
    <property type="entry name" value="SLR1668 PROTEIN"/>
    <property type="match status" value="1"/>
</dbReference>
<evidence type="ECO:0000256" key="1">
    <source>
        <dbReference type="SAM" id="SignalP"/>
    </source>
</evidence>
<reference evidence="3" key="1">
    <citation type="submission" date="2022-05" db="EMBL/GenBank/DDBJ databases">
        <authorList>
            <person name="Sun H.-N."/>
        </authorList>
    </citation>
    <scope>NUCLEOTIDE SEQUENCE</scope>
    <source>
        <strain evidence="3">HB14</strain>
    </source>
</reference>
<name>A0A9X2HVY2_9GAMM</name>
<proteinExistence type="predicted"/>
<dbReference type="SUPFAM" id="SSF49354">
    <property type="entry name" value="PapD-like"/>
    <property type="match status" value="1"/>
</dbReference>
<dbReference type="InterPro" id="IPR016147">
    <property type="entry name" value="Pili_assmbl_chaperone_N"/>
</dbReference>
<dbReference type="InterPro" id="IPR013783">
    <property type="entry name" value="Ig-like_fold"/>
</dbReference>
<reference evidence="3" key="2">
    <citation type="submission" date="2023-01" db="EMBL/GenBank/DDBJ databases">
        <title>Gilvimarinus xylanilyticus HB14 isolated from Caulerpa lentillifera aquaculture base in Hainan, China.</title>
        <authorList>
            <person name="Zhang Y.-J."/>
        </authorList>
    </citation>
    <scope>NUCLEOTIDE SEQUENCE</scope>
    <source>
        <strain evidence="3">HB14</strain>
    </source>
</reference>
<dbReference type="RefSeq" id="WP_253966939.1">
    <property type="nucleotide sequence ID" value="NZ_JAMFTH010000001.1"/>
</dbReference>
<dbReference type="Pfam" id="PF00345">
    <property type="entry name" value="PapD_N"/>
    <property type="match status" value="1"/>
</dbReference>
<dbReference type="GO" id="GO:0071555">
    <property type="term" value="P:cell wall organization"/>
    <property type="evidence" value="ECO:0007669"/>
    <property type="project" value="InterPro"/>
</dbReference>
<dbReference type="Proteomes" id="UP001139319">
    <property type="component" value="Unassembled WGS sequence"/>
</dbReference>
<keyword evidence="4" id="KW-1185">Reference proteome</keyword>
<dbReference type="InterPro" id="IPR050643">
    <property type="entry name" value="Periplasmic_pilus_chap"/>
</dbReference>
<dbReference type="PANTHER" id="PTHR30251">
    <property type="entry name" value="PILUS ASSEMBLY CHAPERONE"/>
    <property type="match status" value="1"/>
</dbReference>
<feature type="chain" id="PRO_5040915489" evidence="1">
    <location>
        <begin position="20"/>
        <end position="245"/>
    </location>
</feature>
<feature type="domain" description="Pili assembly chaperone N-terminal" evidence="2">
    <location>
        <begin position="42"/>
        <end position="148"/>
    </location>
</feature>
<dbReference type="InterPro" id="IPR008962">
    <property type="entry name" value="PapD-like_sf"/>
</dbReference>
<dbReference type="GO" id="GO:0030288">
    <property type="term" value="C:outer membrane-bounded periplasmic space"/>
    <property type="evidence" value="ECO:0007669"/>
    <property type="project" value="InterPro"/>
</dbReference>
<comment type="caution">
    <text evidence="3">The sequence shown here is derived from an EMBL/GenBank/DDBJ whole genome shotgun (WGS) entry which is preliminary data.</text>
</comment>
<evidence type="ECO:0000313" key="3">
    <source>
        <dbReference type="EMBL" id="MCP8898669.1"/>
    </source>
</evidence>
<evidence type="ECO:0000259" key="2">
    <source>
        <dbReference type="Pfam" id="PF00345"/>
    </source>
</evidence>
<evidence type="ECO:0000313" key="4">
    <source>
        <dbReference type="Proteomes" id="UP001139319"/>
    </source>
</evidence>
<dbReference type="Gene3D" id="2.60.40.10">
    <property type="entry name" value="Immunoglobulins"/>
    <property type="match status" value="1"/>
</dbReference>
<organism evidence="3 4">
    <name type="scientific">Gilvimarinus xylanilyticus</name>
    <dbReference type="NCBI Taxonomy" id="2944139"/>
    <lineage>
        <taxon>Bacteria</taxon>
        <taxon>Pseudomonadati</taxon>
        <taxon>Pseudomonadota</taxon>
        <taxon>Gammaproteobacteria</taxon>
        <taxon>Cellvibrionales</taxon>
        <taxon>Cellvibrionaceae</taxon>
        <taxon>Gilvimarinus</taxon>
    </lineage>
</organism>
<sequence>MIQRLGSVHLFICLLFAFAASESESYSVSPLRTELQPLGSGAVQRLTITNTETKPITLSLNPEKITIDSDGRVIKTPANNDIQVFPPQVILEAGQKQSIQIRYTGDTDIISSLYTVHVNQVPVLAAKGKAQIKVALDFHVAVLVQPHGGTPKFSVEEITQDTSTGLWRINIANRGDAAGRFNWGEWIAQTDKGELIIPVNNLETGDSGYLLPGSNRWVSVTENTPSQFSELYSLSFNPTKFLENR</sequence>
<accession>A0A9X2HVY2</accession>
<dbReference type="AlphaFoldDB" id="A0A9X2HVY2"/>
<feature type="signal peptide" evidence="1">
    <location>
        <begin position="1"/>
        <end position="19"/>
    </location>
</feature>
<protein>
    <submittedName>
        <fullName evidence="3">Fimbria/pilus periplasmic chaperone</fullName>
    </submittedName>
</protein>
<gene>
    <name evidence="3" type="ORF">M6D89_05080</name>
</gene>
<dbReference type="EMBL" id="JAMFTH010000001">
    <property type="protein sequence ID" value="MCP8898669.1"/>
    <property type="molecule type" value="Genomic_DNA"/>
</dbReference>